<dbReference type="SUPFAM" id="SSF51569">
    <property type="entry name" value="Aldolase"/>
    <property type="match status" value="1"/>
</dbReference>
<dbReference type="PIRSF" id="PIRSF001365">
    <property type="entry name" value="DHDPS"/>
    <property type="match status" value="1"/>
</dbReference>
<keyword evidence="2 3" id="KW-0456">Lyase</keyword>
<dbReference type="CDD" id="cd00408">
    <property type="entry name" value="DHDPS-like"/>
    <property type="match status" value="1"/>
</dbReference>
<dbReference type="PANTHER" id="PTHR12128">
    <property type="entry name" value="DIHYDRODIPICOLINATE SYNTHASE"/>
    <property type="match status" value="1"/>
</dbReference>
<dbReference type="InterPro" id="IPR013785">
    <property type="entry name" value="Aldolase_TIM"/>
</dbReference>
<dbReference type="OrthoDB" id="9782828at2"/>
<evidence type="ECO:0000313" key="4">
    <source>
        <dbReference type="EMBL" id="TDC52795.1"/>
    </source>
</evidence>
<dbReference type="Pfam" id="PF00701">
    <property type="entry name" value="DHDPS"/>
    <property type="match status" value="1"/>
</dbReference>
<dbReference type="PANTHER" id="PTHR12128:SF66">
    <property type="entry name" value="4-HYDROXY-2-OXOGLUTARATE ALDOLASE, MITOCHONDRIAL"/>
    <property type="match status" value="1"/>
</dbReference>
<dbReference type="AlphaFoldDB" id="A0A4V2XXE2"/>
<evidence type="ECO:0000256" key="2">
    <source>
        <dbReference type="ARBA" id="ARBA00023239"/>
    </source>
</evidence>
<evidence type="ECO:0000256" key="1">
    <source>
        <dbReference type="ARBA" id="ARBA00007592"/>
    </source>
</evidence>
<comment type="caution">
    <text evidence="4">The sequence shown here is derived from an EMBL/GenBank/DDBJ whole genome shotgun (WGS) entry which is preliminary data.</text>
</comment>
<organism evidence="4 5">
    <name type="scientific">Jiangella ureilytica</name>
    <dbReference type="NCBI Taxonomy" id="2530374"/>
    <lineage>
        <taxon>Bacteria</taxon>
        <taxon>Bacillati</taxon>
        <taxon>Actinomycetota</taxon>
        <taxon>Actinomycetes</taxon>
        <taxon>Jiangellales</taxon>
        <taxon>Jiangellaceae</taxon>
        <taxon>Jiangella</taxon>
    </lineage>
</organism>
<accession>A0A4V2XXE2</accession>
<dbReference type="InterPro" id="IPR002220">
    <property type="entry name" value="DapA-like"/>
</dbReference>
<keyword evidence="5" id="KW-1185">Reference proteome</keyword>
<gene>
    <name evidence="4" type="ORF">E1212_08050</name>
</gene>
<comment type="similarity">
    <text evidence="1 3">Belongs to the DapA family.</text>
</comment>
<dbReference type="SMART" id="SM01130">
    <property type="entry name" value="DHDPS"/>
    <property type="match status" value="1"/>
</dbReference>
<dbReference type="EMBL" id="SMKL01000013">
    <property type="protein sequence ID" value="TDC52795.1"/>
    <property type="molecule type" value="Genomic_DNA"/>
</dbReference>
<evidence type="ECO:0000256" key="3">
    <source>
        <dbReference type="PIRNR" id="PIRNR001365"/>
    </source>
</evidence>
<dbReference type="RefSeq" id="WP_131981093.1">
    <property type="nucleotide sequence ID" value="NZ_SMKL01000013.1"/>
</dbReference>
<dbReference type="Gene3D" id="3.20.20.70">
    <property type="entry name" value="Aldolase class I"/>
    <property type="match status" value="1"/>
</dbReference>
<protein>
    <submittedName>
        <fullName evidence="4">Dihydrodipicolinate synthase family protein</fullName>
    </submittedName>
</protein>
<reference evidence="4 5" key="1">
    <citation type="submission" date="2019-02" db="EMBL/GenBank/DDBJ databases">
        <title>Draft genome sequences of novel Actinobacteria.</title>
        <authorList>
            <person name="Sahin N."/>
            <person name="Ay H."/>
            <person name="Saygin H."/>
        </authorList>
    </citation>
    <scope>NUCLEOTIDE SEQUENCE [LARGE SCALE GENOMIC DNA]</scope>
    <source>
        <strain evidence="4 5">KC603</strain>
    </source>
</reference>
<sequence>MAAKYGKSEAKAVAREKLRGLIPGPVLPIDADGEMDETAYRHNIRHCLDVVGSEALYINSYYQNYWLLSSAQRRRVLEVAMDEIAGAVPVINRCAHHSPKEAIELAQHAQDLDVDFISLVLPPFGANKDILFGYFQMIARELELGITIFNTSQAGYSISPEWMAELAEIPNICALKNGLDLEHTGRIRELVGDSIVVVDPNEENFLENIRNGQQAIFSGTQLMFDSARAQPLRAYMEAAFAGDLDKAQTMFDDLQPVRDLHHRWVLGPWRSDARVCPVGTVKFWCEQLGMIGGPVPEPLPDLSEAQKKELRSELVAVGLVEA</sequence>
<proteinExistence type="inferred from homology"/>
<dbReference type="Proteomes" id="UP000295621">
    <property type="component" value="Unassembled WGS sequence"/>
</dbReference>
<evidence type="ECO:0000313" key="5">
    <source>
        <dbReference type="Proteomes" id="UP000295621"/>
    </source>
</evidence>
<name>A0A4V2XXE2_9ACTN</name>
<dbReference type="GO" id="GO:0008840">
    <property type="term" value="F:4-hydroxy-tetrahydrodipicolinate synthase activity"/>
    <property type="evidence" value="ECO:0007669"/>
    <property type="project" value="TreeGrafter"/>
</dbReference>